<dbReference type="Proteomes" id="UP001164250">
    <property type="component" value="Chromosome 10"/>
</dbReference>
<protein>
    <submittedName>
        <fullName evidence="1">Uncharacterized protein</fullName>
    </submittedName>
</protein>
<proteinExistence type="predicted"/>
<sequence length="458" mass="52328">MPVAGVGTQNAKSSQVALDFTERDNLFYAKGASDETHENKNKTTPVDHKWEEVTDRMESVNECELKEESSIMNSFGKPEENGEKLEVFEAAHKQEEIERKLNVVEGACEMKECADKPKLDQEVHDWEEDGKKLWPAGLLEKMEVMFEASREVKASEKKLRRFQEPTANEKNVEMQGSKYNECMKMRTPNSEQEWLENEQKQKEIFKQQENDTQSEDFPEREEDEAGPKEIFDHKKIGKEEEAACEWVEFEKQQKEACTAEENVGQSNVHCREEAEKKPDEGSEVMKEKIIEPEENVKKLKEAYEMTETERRQKEGCECTGSGQMQAGIDQKVEDEKIKATREALEHCKNNLEAVINVFKQEKIGILSDTLGPSCHEENDVSLEIPTHGENGEVMEGTQASSEWKEMETELNSAEVANELETKEVSEVEIAGLAQVVLEHKETKEQVNHTTEATASELQ</sequence>
<accession>A0ACC1AIE7</accession>
<name>A0ACC1AIE7_9ROSI</name>
<comment type="caution">
    <text evidence="1">The sequence shown here is derived from an EMBL/GenBank/DDBJ whole genome shotgun (WGS) entry which is preliminary data.</text>
</comment>
<gene>
    <name evidence="1" type="ORF">Patl1_09173</name>
</gene>
<dbReference type="EMBL" id="CM047906">
    <property type="protein sequence ID" value="KAJ0086281.1"/>
    <property type="molecule type" value="Genomic_DNA"/>
</dbReference>
<keyword evidence="2" id="KW-1185">Reference proteome</keyword>
<evidence type="ECO:0000313" key="1">
    <source>
        <dbReference type="EMBL" id="KAJ0086281.1"/>
    </source>
</evidence>
<organism evidence="1 2">
    <name type="scientific">Pistacia atlantica</name>
    <dbReference type="NCBI Taxonomy" id="434234"/>
    <lineage>
        <taxon>Eukaryota</taxon>
        <taxon>Viridiplantae</taxon>
        <taxon>Streptophyta</taxon>
        <taxon>Embryophyta</taxon>
        <taxon>Tracheophyta</taxon>
        <taxon>Spermatophyta</taxon>
        <taxon>Magnoliopsida</taxon>
        <taxon>eudicotyledons</taxon>
        <taxon>Gunneridae</taxon>
        <taxon>Pentapetalae</taxon>
        <taxon>rosids</taxon>
        <taxon>malvids</taxon>
        <taxon>Sapindales</taxon>
        <taxon>Anacardiaceae</taxon>
        <taxon>Pistacia</taxon>
    </lineage>
</organism>
<reference evidence="2" key="1">
    <citation type="journal article" date="2023" name="G3 (Bethesda)">
        <title>Genome assembly and association tests identify interacting loci associated with vigor, precocity, and sex in interspecific pistachio rootstocks.</title>
        <authorList>
            <person name="Palmer W."/>
            <person name="Jacygrad E."/>
            <person name="Sagayaradj S."/>
            <person name="Cavanaugh K."/>
            <person name="Han R."/>
            <person name="Bertier L."/>
            <person name="Beede B."/>
            <person name="Kafkas S."/>
            <person name="Golino D."/>
            <person name="Preece J."/>
            <person name="Michelmore R."/>
        </authorList>
    </citation>
    <scope>NUCLEOTIDE SEQUENCE [LARGE SCALE GENOMIC DNA]</scope>
</reference>
<evidence type="ECO:0000313" key="2">
    <source>
        <dbReference type="Proteomes" id="UP001164250"/>
    </source>
</evidence>